<protein>
    <submittedName>
        <fullName evidence="3">CAP domain-containing protein</fullName>
    </submittedName>
</protein>
<comment type="caution">
    <text evidence="3">The sequence shown here is derived from an EMBL/GenBank/DDBJ whole genome shotgun (WGS) entry which is preliminary data.</text>
</comment>
<reference evidence="3" key="1">
    <citation type="submission" date="2024-01" db="EMBL/GenBank/DDBJ databases">
        <title>Bank of Algae and Cyanobacteria of the Azores (BACA) strain genomes.</title>
        <authorList>
            <person name="Luz R."/>
            <person name="Cordeiro R."/>
            <person name="Fonseca A."/>
            <person name="Goncalves V."/>
        </authorList>
    </citation>
    <scope>NUCLEOTIDE SEQUENCE</scope>
    <source>
        <strain evidence="3">BACA0141</strain>
    </source>
</reference>
<accession>A0AAW9Q8E3</accession>
<keyword evidence="4" id="KW-1185">Reference proteome</keyword>
<gene>
    <name evidence="3" type="ORF">V2H45_20875</name>
</gene>
<evidence type="ECO:0000259" key="2">
    <source>
        <dbReference type="Pfam" id="PF00188"/>
    </source>
</evidence>
<keyword evidence="1" id="KW-1133">Transmembrane helix</keyword>
<dbReference type="Pfam" id="PF00188">
    <property type="entry name" value="CAP"/>
    <property type="match status" value="1"/>
</dbReference>
<keyword evidence="1" id="KW-0472">Membrane</keyword>
<evidence type="ECO:0000256" key="1">
    <source>
        <dbReference type="SAM" id="Phobius"/>
    </source>
</evidence>
<dbReference type="AlphaFoldDB" id="A0AAW9Q8E3"/>
<dbReference type="Proteomes" id="UP001333818">
    <property type="component" value="Unassembled WGS sequence"/>
</dbReference>
<dbReference type="EMBL" id="JAZBJZ010000118">
    <property type="protein sequence ID" value="MEE3719203.1"/>
    <property type="molecule type" value="Genomic_DNA"/>
</dbReference>
<dbReference type="CDD" id="cd05379">
    <property type="entry name" value="CAP_bacterial"/>
    <property type="match status" value="1"/>
</dbReference>
<dbReference type="Gene3D" id="3.40.33.10">
    <property type="entry name" value="CAP"/>
    <property type="match status" value="1"/>
</dbReference>
<dbReference type="SUPFAM" id="SSF55797">
    <property type="entry name" value="PR-1-like"/>
    <property type="match status" value="1"/>
</dbReference>
<proteinExistence type="predicted"/>
<dbReference type="PANTHER" id="PTHR31157:SF1">
    <property type="entry name" value="SCP DOMAIN-CONTAINING PROTEIN"/>
    <property type="match status" value="1"/>
</dbReference>
<dbReference type="PANTHER" id="PTHR31157">
    <property type="entry name" value="SCP DOMAIN-CONTAINING PROTEIN"/>
    <property type="match status" value="1"/>
</dbReference>
<dbReference type="InterPro" id="IPR035940">
    <property type="entry name" value="CAP_sf"/>
</dbReference>
<sequence>MPRVRPQHKGKHKRRQLIWGIAFLGILVIAIAALIGWHYSARNYLRKQPLIDIPVLEWRIHELTNVQRRSQGIPELQFDDRLAEVARTHSQDMANRGFYQHINLNGEDPTARGEKLGYRCVKQYATHYTEGLSENLMHTYLYNSVLERGGITLGYDWRTLEEIAKISVDGWMNSPGHRSTLLTATYDREGIGVVISRDREVFVTQNFC</sequence>
<feature type="domain" description="SCP" evidence="2">
    <location>
        <begin position="62"/>
        <end position="207"/>
    </location>
</feature>
<dbReference type="RefSeq" id="WP_330485639.1">
    <property type="nucleotide sequence ID" value="NZ_JAZBJZ010000118.1"/>
</dbReference>
<dbReference type="InterPro" id="IPR014044">
    <property type="entry name" value="CAP_dom"/>
</dbReference>
<name>A0AAW9Q8E3_9CYAN</name>
<organism evidence="3 4">
    <name type="scientific">Tumidithrix elongata BACA0141</name>
    <dbReference type="NCBI Taxonomy" id="2716417"/>
    <lineage>
        <taxon>Bacteria</taxon>
        <taxon>Bacillati</taxon>
        <taxon>Cyanobacteriota</taxon>
        <taxon>Cyanophyceae</taxon>
        <taxon>Pseudanabaenales</taxon>
        <taxon>Pseudanabaenaceae</taxon>
        <taxon>Tumidithrix</taxon>
        <taxon>Tumidithrix elongata</taxon>
    </lineage>
</organism>
<keyword evidence="1" id="KW-0812">Transmembrane</keyword>
<feature type="transmembrane region" description="Helical" evidence="1">
    <location>
        <begin position="21"/>
        <end position="39"/>
    </location>
</feature>
<evidence type="ECO:0000313" key="3">
    <source>
        <dbReference type="EMBL" id="MEE3719203.1"/>
    </source>
</evidence>
<evidence type="ECO:0000313" key="4">
    <source>
        <dbReference type="Proteomes" id="UP001333818"/>
    </source>
</evidence>